<feature type="signal peptide" evidence="2">
    <location>
        <begin position="1"/>
        <end position="18"/>
    </location>
</feature>
<evidence type="ECO:0000256" key="2">
    <source>
        <dbReference type="SAM" id="SignalP"/>
    </source>
</evidence>
<proteinExistence type="predicted"/>
<dbReference type="STRING" id="857340.A0A086THA4"/>
<name>A0A086THA4_HAPC1</name>
<keyword evidence="2" id="KW-0732">Signal</keyword>
<dbReference type="AlphaFoldDB" id="A0A086THA4"/>
<comment type="caution">
    <text evidence="3">The sequence shown here is derived from an EMBL/GenBank/DDBJ whole genome shotgun (WGS) entry which is preliminary data.</text>
</comment>
<protein>
    <recommendedName>
        <fullName evidence="5">Peptidyl-tRNA hydrolase-like protein</fullName>
    </recommendedName>
</protein>
<dbReference type="HOGENOM" id="CLU_070640_0_0_1"/>
<gene>
    <name evidence="3" type="ORF">ACRE_004200</name>
</gene>
<keyword evidence="1" id="KW-0812">Transmembrane</keyword>
<feature type="chain" id="PRO_5001815702" description="Peptidyl-tRNA hydrolase-like protein" evidence="2">
    <location>
        <begin position="19"/>
        <end position="251"/>
    </location>
</feature>
<sequence length="251" mass="27962">MRFPVSAVVAALPALAAAQENPLAQYQAQFQNFLGNMGSYIPNPGRHDPVAALEAKTGAMKMHTLTLDNWKDTLYEPVAKDATEPVEWWVLTTGRNKTCFGHCGRAEQAFNETAAKFALQPNAPHMGMLNCDDQPILCNVWSAGVGSIWDFEMLPEPAAINIYKKRLNLTTVTTDEIIALQGKKDEFTLLDSVFHPFDGKIAELGLSVPLAYVIWFFNLVPSWATMLVISFFSRTMMSRRMEGTYGARPRQ</sequence>
<evidence type="ECO:0008006" key="5">
    <source>
        <dbReference type="Google" id="ProtNLM"/>
    </source>
</evidence>
<keyword evidence="4" id="KW-1185">Reference proteome</keyword>
<dbReference type="OrthoDB" id="1733656at2759"/>
<keyword evidence="1" id="KW-0472">Membrane</keyword>
<evidence type="ECO:0000313" key="3">
    <source>
        <dbReference type="EMBL" id="KFH48736.1"/>
    </source>
</evidence>
<reference evidence="4" key="1">
    <citation type="journal article" date="2014" name="Genome Announc.">
        <title>Genome sequence and annotation of Acremonium chrysogenum, producer of the beta-lactam antibiotic cephalosporin C.</title>
        <authorList>
            <person name="Terfehr D."/>
            <person name="Dahlmann T.A."/>
            <person name="Specht T."/>
            <person name="Zadra I."/>
            <person name="Kuernsteiner H."/>
            <person name="Kueck U."/>
        </authorList>
    </citation>
    <scope>NUCLEOTIDE SEQUENCE [LARGE SCALE GENOMIC DNA]</scope>
    <source>
        <strain evidence="4">ATCC 11550 / CBS 779.69 / DSM 880 / IAM 14645 / JCM 23072 / IMI 49137</strain>
    </source>
</reference>
<dbReference type="Proteomes" id="UP000029964">
    <property type="component" value="Unassembled WGS sequence"/>
</dbReference>
<organism evidence="3 4">
    <name type="scientific">Hapsidospora chrysogenum (strain ATCC 11550 / CBS 779.69 / DSM 880 / IAM 14645 / JCM 23072 / IMI 49137)</name>
    <name type="common">Acremonium chrysogenum</name>
    <dbReference type="NCBI Taxonomy" id="857340"/>
    <lineage>
        <taxon>Eukaryota</taxon>
        <taxon>Fungi</taxon>
        <taxon>Dikarya</taxon>
        <taxon>Ascomycota</taxon>
        <taxon>Pezizomycotina</taxon>
        <taxon>Sordariomycetes</taxon>
        <taxon>Hypocreomycetidae</taxon>
        <taxon>Hypocreales</taxon>
        <taxon>Bionectriaceae</taxon>
        <taxon>Hapsidospora</taxon>
    </lineage>
</organism>
<evidence type="ECO:0000313" key="4">
    <source>
        <dbReference type="Proteomes" id="UP000029964"/>
    </source>
</evidence>
<keyword evidence="1" id="KW-1133">Transmembrane helix</keyword>
<accession>A0A086THA4</accession>
<evidence type="ECO:0000256" key="1">
    <source>
        <dbReference type="SAM" id="Phobius"/>
    </source>
</evidence>
<feature type="transmembrane region" description="Helical" evidence="1">
    <location>
        <begin position="210"/>
        <end position="232"/>
    </location>
</feature>
<dbReference type="EMBL" id="JPKY01000002">
    <property type="protein sequence ID" value="KFH48736.1"/>
    <property type="molecule type" value="Genomic_DNA"/>
</dbReference>